<evidence type="ECO:0000313" key="8">
    <source>
        <dbReference type="Proteomes" id="UP000187485"/>
    </source>
</evidence>
<reference evidence="8" key="1">
    <citation type="submission" date="2016-12" db="EMBL/GenBank/DDBJ databases">
        <title>Draft Genome Sequences od Carboxydothermus pertinax and islandicus, Hydrogenogenic Carboxydotrophic Bacteria.</title>
        <authorList>
            <person name="Fukuyama Y."/>
            <person name="Ohmae K."/>
            <person name="Yoneda Y."/>
            <person name="Yoshida T."/>
            <person name="Sako Y."/>
        </authorList>
    </citation>
    <scope>NUCLEOTIDE SEQUENCE [LARGE SCALE GENOMIC DNA]</scope>
    <source>
        <strain evidence="8">Ug1</strain>
    </source>
</reference>
<accession>A0A1L8CS50</accession>
<dbReference type="Pfam" id="PF02653">
    <property type="entry name" value="BPD_transp_2"/>
    <property type="match status" value="1"/>
</dbReference>
<keyword evidence="5 6" id="KW-0472">Membrane</keyword>
<dbReference type="PANTHER" id="PTHR30482">
    <property type="entry name" value="HIGH-AFFINITY BRANCHED-CHAIN AMINO ACID TRANSPORT SYSTEM PERMEASE"/>
    <property type="match status" value="1"/>
</dbReference>
<protein>
    <submittedName>
        <fullName evidence="7">ABC transporter</fullName>
    </submittedName>
</protein>
<keyword evidence="3 6" id="KW-0812">Transmembrane</keyword>
<keyword evidence="8" id="KW-1185">Reference proteome</keyword>
<gene>
    <name evidence="7" type="ORF">cpu_02530</name>
</gene>
<dbReference type="EMBL" id="BDJK01000004">
    <property type="protein sequence ID" value="GAV21743.1"/>
    <property type="molecule type" value="Genomic_DNA"/>
</dbReference>
<evidence type="ECO:0000256" key="2">
    <source>
        <dbReference type="ARBA" id="ARBA00022475"/>
    </source>
</evidence>
<feature type="transmembrane region" description="Helical" evidence="6">
    <location>
        <begin position="207"/>
        <end position="229"/>
    </location>
</feature>
<keyword evidence="2" id="KW-1003">Cell membrane</keyword>
<feature type="transmembrane region" description="Helical" evidence="6">
    <location>
        <begin position="68"/>
        <end position="87"/>
    </location>
</feature>
<feature type="transmembrane region" description="Helical" evidence="6">
    <location>
        <begin position="120"/>
        <end position="138"/>
    </location>
</feature>
<sequence>MKQMLKIWFTKENLTVTVLLLAVLFGVQFLAQAGIFTPFIMFVLIQSAIYIILTVSLNLVVGFTGQFSIGHAGFMALGAYASAIMTLNFNAPFIVSLLVGAIVAGIGGVIIGIPTLRLKGDYLAIATLGFAEIIRGVITNIDYLGGAYGLMGITQRTNWLWAFGCMLVTVMVIKNFVQSSHGRACISVRENEIAAEAMGINTTKYKVIAFTMGSFFAGIGGALLAHYITFIEPNAFNFLKSFDILVMVILGGQGSITGSVMGAVALTLVNAFLQSLAELRLVIYAIILILVMLFRPQGLLGSYELSFKLFQRKRGVNHGSHSADA</sequence>
<dbReference type="GO" id="GO:0005886">
    <property type="term" value="C:plasma membrane"/>
    <property type="evidence" value="ECO:0007669"/>
    <property type="project" value="UniProtKB-SubCell"/>
</dbReference>
<feature type="transmembrane region" description="Helical" evidence="6">
    <location>
        <begin position="158"/>
        <end position="177"/>
    </location>
</feature>
<evidence type="ECO:0000256" key="5">
    <source>
        <dbReference type="ARBA" id="ARBA00023136"/>
    </source>
</evidence>
<name>A0A1L8CS50_9THEO</name>
<organism evidence="7 8">
    <name type="scientific">Carboxydothermus pertinax</name>
    <dbReference type="NCBI Taxonomy" id="870242"/>
    <lineage>
        <taxon>Bacteria</taxon>
        <taxon>Bacillati</taxon>
        <taxon>Bacillota</taxon>
        <taxon>Clostridia</taxon>
        <taxon>Thermoanaerobacterales</taxon>
        <taxon>Thermoanaerobacteraceae</taxon>
        <taxon>Carboxydothermus</taxon>
    </lineage>
</organism>
<evidence type="ECO:0000313" key="7">
    <source>
        <dbReference type="EMBL" id="GAV21743.1"/>
    </source>
</evidence>
<evidence type="ECO:0000256" key="6">
    <source>
        <dbReference type="SAM" id="Phobius"/>
    </source>
</evidence>
<feature type="transmembrane region" description="Helical" evidence="6">
    <location>
        <begin position="281"/>
        <end position="300"/>
    </location>
</feature>
<dbReference type="GO" id="GO:0015658">
    <property type="term" value="F:branched-chain amino acid transmembrane transporter activity"/>
    <property type="evidence" value="ECO:0007669"/>
    <property type="project" value="InterPro"/>
</dbReference>
<feature type="transmembrane region" description="Helical" evidence="6">
    <location>
        <begin position="244"/>
        <end position="269"/>
    </location>
</feature>
<keyword evidence="4 6" id="KW-1133">Transmembrane helix</keyword>
<dbReference type="PANTHER" id="PTHR30482:SF10">
    <property type="entry name" value="HIGH-AFFINITY BRANCHED-CHAIN AMINO ACID TRANSPORT PROTEIN BRAE"/>
    <property type="match status" value="1"/>
</dbReference>
<feature type="transmembrane region" description="Helical" evidence="6">
    <location>
        <begin position="43"/>
        <end position="61"/>
    </location>
</feature>
<feature type="transmembrane region" description="Helical" evidence="6">
    <location>
        <begin position="93"/>
        <end position="113"/>
    </location>
</feature>
<evidence type="ECO:0000256" key="3">
    <source>
        <dbReference type="ARBA" id="ARBA00022692"/>
    </source>
</evidence>
<evidence type="ECO:0000256" key="4">
    <source>
        <dbReference type="ARBA" id="ARBA00022989"/>
    </source>
</evidence>
<dbReference type="InterPro" id="IPR043428">
    <property type="entry name" value="LivM-like"/>
</dbReference>
<comment type="caution">
    <text evidence="7">The sequence shown here is derived from an EMBL/GenBank/DDBJ whole genome shotgun (WGS) entry which is preliminary data.</text>
</comment>
<dbReference type="InterPro" id="IPR001851">
    <property type="entry name" value="ABC_transp_permease"/>
</dbReference>
<dbReference type="STRING" id="870242.cpu_02530"/>
<dbReference type="Proteomes" id="UP000187485">
    <property type="component" value="Unassembled WGS sequence"/>
</dbReference>
<dbReference type="AlphaFoldDB" id="A0A1L8CS50"/>
<evidence type="ECO:0000256" key="1">
    <source>
        <dbReference type="ARBA" id="ARBA00004651"/>
    </source>
</evidence>
<dbReference type="CDD" id="cd06581">
    <property type="entry name" value="TM_PBP1_LivM_like"/>
    <property type="match status" value="1"/>
</dbReference>
<comment type="subcellular location">
    <subcellularLocation>
        <location evidence="1">Cell membrane</location>
        <topology evidence="1">Multi-pass membrane protein</topology>
    </subcellularLocation>
</comment>
<proteinExistence type="predicted"/>